<feature type="region of interest" description="Disordered" evidence="1">
    <location>
        <begin position="192"/>
        <end position="211"/>
    </location>
</feature>
<organism evidence="2 3">
    <name type="scientific">Brenneria roseae subsp. americana</name>
    <dbReference type="NCBI Taxonomy" id="1508507"/>
    <lineage>
        <taxon>Bacteria</taxon>
        <taxon>Pseudomonadati</taxon>
        <taxon>Pseudomonadota</taxon>
        <taxon>Gammaproteobacteria</taxon>
        <taxon>Enterobacterales</taxon>
        <taxon>Pectobacteriaceae</taxon>
        <taxon>Brenneria</taxon>
    </lineage>
</organism>
<evidence type="ECO:0000313" key="2">
    <source>
        <dbReference type="EMBL" id="PWC13169.1"/>
    </source>
</evidence>
<dbReference type="EMBL" id="QDKJ01000005">
    <property type="protein sequence ID" value="PWC13169.1"/>
    <property type="molecule type" value="Genomic_DNA"/>
</dbReference>
<protein>
    <submittedName>
        <fullName evidence="2">Type I-E CRISPR-associated protein Cse2/CasB</fullName>
    </submittedName>
</protein>
<evidence type="ECO:0000313" key="3">
    <source>
        <dbReference type="Proteomes" id="UP000245138"/>
    </source>
</evidence>
<gene>
    <name evidence="2" type="primary">casB</name>
    <name evidence="2" type="ORF">B4923_08050</name>
</gene>
<dbReference type="CDD" id="cd09731">
    <property type="entry name" value="Cse2_I-E"/>
    <property type="match status" value="1"/>
</dbReference>
<dbReference type="AlphaFoldDB" id="A0A2U1TUV8"/>
<proteinExistence type="predicted"/>
<accession>A0A2U1TUV8</accession>
<dbReference type="Proteomes" id="UP000245138">
    <property type="component" value="Unassembled WGS sequence"/>
</dbReference>
<dbReference type="RefSeq" id="WP_109053835.1">
    <property type="nucleotide sequence ID" value="NZ_QDKJ01000005.1"/>
</dbReference>
<comment type="caution">
    <text evidence="2">The sequence shown here is derived from an EMBL/GenBank/DDBJ whole genome shotgun (WGS) entry which is preliminary data.</text>
</comment>
<dbReference type="InterPro" id="IPR013382">
    <property type="entry name" value="CRISPR-assoc_prot_Cse2"/>
</dbReference>
<sequence length="211" mass="23856">MANTADLLVINSDEADRINRWFDGLQHRRNPTYNGRARRAELRRANAPYGVLTCAGYHDLAASLSQRLTSETRIMALSIFVSVAVHTARNTLPKDKKSFAAQLGEKIKGSDRAYLSPLRFERLQRAATPDELYRQLFRAVKIRGEDGVNLPSLADGIFLWADEWQARRKNLMPDIHPLRRNAVRWACEYAQASQDSGTEGQTNTAEPSDKE</sequence>
<reference evidence="2 3" key="1">
    <citation type="submission" date="2018-04" db="EMBL/GenBank/DDBJ databases">
        <title>Brenneria corticis sp.nov.</title>
        <authorList>
            <person name="Li Y."/>
        </authorList>
    </citation>
    <scope>NUCLEOTIDE SEQUENCE [LARGE SCALE GENOMIC DNA]</scope>
    <source>
        <strain evidence="2 3">LMG 27715</strain>
    </source>
</reference>
<dbReference type="Pfam" id="PF09485">
    <property type="entry name" value="CRISPR_Cse2"/>
    <property type="match status" value="1"/>
</dbReference>
<keyword evidence="3" id="KW-1185">Reference proteome</keyword>
<evidence type="ECO:0000256" key="1">
    <source>
        <dbReference type="SAM" id="MobiDB-lite"/>
    </source>
</evidence>
<dbReference type="OrthoDB" id="5572740at2"/>
<dbReference type="NCBIfam" id="TIGR02548">
    <property type="entry name" value="casB_cse2"/>
    <property type="match status" value="1"/>
</dbReference>
<dbReference type="Gene3D" id="1.10.520.40">
    <property type="entry name" value="CRISPR-associated protein Cse2"/>
    <property type="match status" value="1"/>
</dbReference>
<name>A0A2U1TUV8_9GAMM</name>
<dbReference type="InterPro" id="IPR038287">
    <property type="entry name" value="Cse2_sf"/>
</dbReference>